<dbReference type="KEGG" id="nhu:H0264_23285"/>
<proteinExistence type="predicted"/>
<evidence type="ECO:0000313" key="2">
    <source>
        <dbReference type="Proteomes" id="UP000515512"/>
    </source>
</evidence>
<gene>
    <name evidence="1" type="ORF">H0264_23285</name>
</gene>
<evidence type="ECO:0000313" key="1">
    <source>
        <dbReference type="EMBL" id="QLY28300.1"/>
    </source>
</evidence>
<sequence>MNWINDYCEDSYVDGVRRAQGIVKLHATCTPPCPRIRGAAEYLEQMSTETHAGRPETQ</sequence>
<reference evidence="1 2" key="1">
    <citation type="submission" date="2020-07" db="EMBL/GenBank/DDBJ databases">
        <authorList>
            <person name="Zhuang K."/>
            <person name="Ran Y."/>
        </authorList>
    </citation>
    <scope>NUCLEOTIDE SEQUENCE [LARGE SCALE GENOMIC DNA]</scope>
    <source>
        <strain evidence="1 2">WCH-YHL-001</strain>
    </source>
</reference>
<dbReference type="Proteomes" id="UP000515512">
    <property type="component" value="Chromosome"/>
</dbReference>
<name>A0A7D6ZEX5_9NOCA</name>
<accession>A0A7D6ZEX5</accession>
<dbReference type="RefSeq" id="WP_181579508.1">
    <property type="nucleotide sequence ID" value="NZ_CP059399.1"/>
</dbReference>
<keyword evidence="2" id="KW-1185">Reference proteome</keyword>
<dbReference type="EMBL" id="CP059399">
    <property type="protein sequence ID" value="QLY28300.1"/>
    <property type="molecule type" value="Genomic_DNA"/>
</dbReference>
<dbReference type="AlphaFoldDB" id="A0A7D6ZEX5"/>
<protein>
    <submittedName>
        <fullName evidence="1">Uncharacterized protein</fullName>
    </submittedName>
</protein>
<organism evidence="1 2">
    <name type="scientific">Nocardia huaxiensis</name>
    <dbReference type="NCBI Taxonomy" id="2755382"/>
    <lineage>
        <taxon>Bacteria</taxon>
        <taxon>Bacillati</taxon>
        <taxon>Actinomycetota</taxon>
        <taxon>Actinomycetes</taxon>
        <taxon>Mycobacteriales</taxon>
        <taxon>Nocardiaceae</taxon>
        <taxon>Nocardia</taxon>
    </lineage>
</organism>